<keyword evidence="1" id="KW-0732">Signal</keyword>
<comment type="caution">
    <text evidence="2">The sequence shown here is derived from an EMBL/GenBank/DDBJ whole genome shotgun (WGS) entry which is preliminary data.</text>
</comment>
<dbReference type="AlphaFoldDB" id="A0A0W1B2P2"/>
<protein>
    <recommendedName>
        <fullName evidence="4">Colicin import membrane protein</fullName>
    </recommendedName>
</protein>
<dbReference type="OrthoDB" id="2666592at2"/>
<dbReference type="RefSeq" id="WP_060622456.1">
    <property type="nucleotide sequence ID" value="NZ_LCZJ02000017.1"/>
</dbReference>
<feature type="signal peptide" evidence="1">
    <location>
        <begin position="1"/>
        <end position="29"/>
    </location>
</feature>
<keyword evidence="3" id="KW-1185">Reference proteome</keyword>
<dbReference type="EMBL" id="LCZJ02000017">
    <property type="protein sequence ID" value="KTD87803.1"/>
    <property type="molecule type" value="Genomic_DNA"/>
</dbReference>
<gene>
    <name evidence="2" type="ORF">UQ64_08605</name>
</gene>
<evidence type="ECO:0000313" key="2">
    <source>
        <dbReference type="EMBL" id="KTD87803.1"/>
    </source>
</evidence>
<feature type="chain" id="PRO_5039388371" description="Colicin import membrane protein" evidence="1">
    <location>
        <begin position="30"/>
        <end position="258"/>
    </location>
</feature>
<name>A0A0W1B2P2_9BACL</name>
<accession>A0A0W1B2P2</accession>
<sequence length="258" mass="28513">MFIHKFSYLKRFVQLILVVALLNSNLTMASAGTDWDSALDDINGLHGNYTSLQTGLKSDSSKIQILRKQNNDTLKSIHSVIESTDKALLSRLSSEATSAQKKHAPLLEQYSTLSKQSTAAKKARDFKTATLLDLRRNKLKAAVTLARTEIKAKTDALATARKQTAAKIKPIKDALAPITALKKQITAENKNISVAQKARSDADKLYKSAVKQGDAITAATKMRASYEQMLRIHSMQQNIYTWEQKISLALRAAESKLP</sequence>
<evidence type="ECO:0000313" key="3">
    <source>
        <dbReference type="Proteomes" id="UP000054709"/>
    </source>
</evidence>
<evidence type="ECO:0008006" key="4">
    <source>
        <dbReference type="Google" id="ProtNLM"/>
    </source>
</evidence>
<reference evidence="2 3" key="1">
    <citation type="journal article" date="2015" name="Int. Biodeterior. Biodegradation">
        <title>Physiological and genetic screening methods for the isolation of methyl tert-butyl ether-degrading bacteria for bioremediation purposes.</title>
        <authorList>
            <person name="Guisado I.M."/>
            <person name="Purswani J."/>
            <person name="Gonzalez Lopez J."/>
            <person name="Pozo C."/>
        </authorList>
    </citation>
    <scope>NUCLEOTIDE SEQUENCE [LARGE SCALE GENOMIC DNA]</scope>
    <source>
        <strain evidence="2 3">SH7</strain>
    </source>
</reference>
<organism evidence="2 3">
    <name type="scientific">Paenibacillus etheri</name>
    <dbReference type="NCBI Taxonomy" id="1306852"/>
    <lineage>
        <taxon>Bacteria</taxon>
        <taxon>Bacillati</taxon>
        <taxon>Bacillota</taxon>
        <taxon>Bacilli</taxon>
        <taxon>Bacillales</taxon>
        <taxon>Paenibacillaceae</taxon>
        <taxon>Paenibacillus</taxon>
    </lineage>
</organism>
<proteinExistence type="predicted"/>
<dbReference type="Proteomes" id="UP000054709">
    <property type="component" value="Unassembled WGS sequence"/>
</dbReference>
<evidence type="ECO:0000256" key="1">
    <source>
        <dbReference type="SAM" id="SignalP"/>
    </source>
</evidence>